<proteinExistence type="predicted"/>
<evidence type="ECO:0000313" key="1">
    <source>
        <dbReference type="EMBL" id="TBL80604.1"/>
    </source>
</evidence>
<comment type="caution">
    <text evidence="1">The sequence shown here is derived from an EMBL/GenBank/DDBJ whole genome shotgun (WGS) entry which is preliminary data.</text>
</comment>
<dbReference type="OrthoDB" id="2937855at2"/>
<reference evidence="1 2" key="1">
    <citation type="submission" date="2019-02" db="EMBL/GenBank/DDBJ databases">
        <title>Paenibacillus sp. nov., isolated from surface-sterilized tissue of Thalictrum simplex L.</title>
        <authorList>
            <person name="Tuo L."/>
        </authorList>
    </citation>
    <scope>NUCLEOTIDE SEQUENCE [LARGE SCALE GENOMIC DNA]</scope>
    <source>
        <strain evidence="1 2">N2SHLJ1</strain>
    </source>
</reference>
<keyword evidence="2" id="KW-1185">Reference proteome</keyword>
<dbReference type="AlphaFoldDB" id="A0A4Q9DUD3"/>
<sequence>MHRVLLIVMMAGIYLFAMGFEADRFMTKEVHNRLKFSLNRAAHDASLQVDAAALNDGRIQFVRSDARVVFEAGLRYNLELQSGAQLTPKEGTLLKGPVEIIYEDYVDDATPGVAFPFSYVRNAEHIAQVLKGPAVIYRVRVPLPRTNRLSYDGYIYKTVIYEYPFY</sequence>
<dbReference type="EMBL" id="SIRE01000004">
    <property type="protein sequence ID" value="TBL80604.1"/>
    <property type="molecule type" value="Genomic_DNA"/>
</dbReference>
<protein>
    <submittedName>
        <fullName evidence="1">Uncharacterized protein</fullName>
    </submittedName>
</protein>
<name>A0A4Q9DUD3_9BACL</name>
<evidence type="ECO:0000313" key="2">
    <source>
        <dbReference type="Proteomes" id="UP000293142"/>
    </source>
</evidence>
<dbReference type="Proteomes" id="UP000293142">
    <property type="component" value="Unassembled WGS sequence"/>
</dbReference>
<organism evidence="1 2">
    <name type="scientific">Paenibacillus thalictri</name>
    <dbReference type="NCBI Taxonomy" id="2527873"/>
    <lineage>
        <taxon>Bacteria</taxon>
        <taxon>Bacillati</taxon>
        <taxon>Bacillota</taxon>
        <taxon>Bacilli</taxon>
        <taxon>Bacillales</taxon>
        <taxon>Paenibacillaceae</taxon>
        <taxon>Paenibacillus</taxon>
    </lineage>
</organism>
<accession>A0A4Q9DUD3</accession>
<gene>
    <name evidence="1" type="ORF">EYB31_05080</name>
</gene>
<dbReference type="RefSeq" id="WP_131012205.1">
    <property type="nucleotide sequence ID" value="NZ_SIRE01000004.1"/>
</dbReference>